<evidence type="ECO:0000259" key="4">
    <source>
        <dbReference type="SMART" id="SM00849"/>
    </source>
</evidence>
<dbReference type="InterPro" id="IPR050662">
    <property type="entry name" value="Sec-metab_biosynth-thioest"/>
</dbReference>
<dbReference type="Pfam" id="PF00753">
    <property type="entry name" value="Lactamase_B"/>
    <property type="match status" value="1"/>
</dbReference>
<accession>A0ABW3S1R4</accession>
<dbReference type="PANTHER" id="PTHR23131:SF4">
    <property type="entry name" value="METALLO-BETA-LACTAMASE SUPERFAMILY POTEIN"/>
    <property type="match status" value="1"/>
</dbReference>
<dbReference type="Gene3D" id="1.10.10.10">
    <property type="entry name" value="Winged helix-like DNA-binding domain superfamily/Winged helix DNA-binding domain"/>
    <property type="match status" value="1"/>
</dbReference>
<dbReference type="EMBL" id="JBHTLM010000019">
    <property type="protein sequence ID" value="MFD1178729.1"/>
    <property type="molecule type" value="Genomic_DNA"/>
</dbReference>
<evidence type="ECO:0000256" key="3">
    <source>
        <dbReference type="ARBA" id="ARBA00048505"/>
    </source>
</evidence>
<proteinExistence type="predicted"/>
<evidence type="ECO:0000313" key="6">
    <source>
        <dbReference type="Proteomes" id="UP001597262"/>
    </source>
</evidence>
<sequence length="325" mass="36675">MTELNLDRWTTEGIASVPISMAPPLKWVNSYVLRGEEGITVVDPGPRTADTEEEWRKAWHVLGIGPKDISSIIVTHHHPDHYGLAGFLQSLTGAKVFMSRRAFEEANLMWGPRSIMNEALPDLFRLHGMPSVWTDQLPPHMNSFFPQVSPAPQVTYVNDGDQLLLGGRSWQAIESGGHAPGHLSFYDPVRRWMLCGDAVLPQISPNISYLPDSDPQPLKSFIEALGKLEKYEVDLAFPGHRNAFTYFGERVRLLLQHHEERLLRIESLLRERPRTGFDVCAALFGTDLGIHQMRFAMAETLAHLLELVRQGRAKQNLDGQVVIFE</sequence>
<dbReference type="InterPro" id="IPR036866">
    <property type="entry name" value="RibonucZ/Hydroxyglut_hydro"/>
</dbReference>
<keyword evidence="6" id="KW-1185">Reference proteome</keyword>
<dbReference type="Pfam" id="PF21221">
    <property type="entry name" value="B_lactamase-like_C"/>
    <property type="match status" value="1"/>
</dbReference>
<protein>
    <submittedName>
        <fullName evidence="5">MBL fold metallo-hydrolase</fullName>
    </submittedName>
</protein>
<evidence type="ECO:0000256" key="1">
    <source>
        <dbReference type="ARBA" id="ARBA00034221"/>
    </source>
</evidence>
<comment type="function">
    <text evidence="2">Counteracts the endogenous Pycsar antiviral defense system. Phosphodiesterase that enables metal-dependent hydrolysis of host cyclic nucleotide Pycsar defense signals such as cCMP and cUMP.</text>
</comment>
<dbReference type="SMART" id="SM00849">
    <property type="entry name" value="Lactamase_B"/>
    <property type="match status" value="1"/>
</dbReference>
<comment type="caution">
    <text evidence="5">The sequence shown here is derived from an EMBL/GenBank/DDBJ whole genome shotgun (WGS) entry which is preliminary data.</text>
</comment>
<gene>
    <name evidence="5" type="ORF">ACFQ3W_20860</name>
</gene>
<comment type="catalytic activity">
    <reaction evidence="3">
        <text>3',5'-cyclic UMP + H2O = UMP + H(+)</text>
        <dbReference type="Rhea" id="RHEA:70575"/>
        <dbReference type="ChEBI" id="CHEBI:15377"/>
        <dbReference type="ChEBI" id="CHEBI:15378"/>
        <dbReference type="ChEBI" id="CHEBI:57865"/>
        <dbReference type="ChEBI" id="CHEBI:184387"/>
    </reaction>
    <physiologicalReaction direction="left-to-right" evidence="3">
        <dbReference type="Rhea" id="RHEA:70576"/>
    </physiologicalReaction>
</comment>
<dbReference type="Gene3D" id="3.60.15.10">
    <property type="entry name" value="Ribonuclease Z/Hydroxyacylglutathione hydrolase-like"/>
    <property type="match status" value="1"/>
</dbReference>
<name>A0ABW3S1R4_9BACL</name>
<dbReference type="Proteomes" id="UP001597262">
    <property type="component" value="Unassembled WGS sequence"/>
</dbReference>
<dbReference type="InterPro" id="IPR001279">
    <property type="entry name" value="Metallo-B-lactamas"/>
</dbReference>
<evidence type="ECO:0000313" key="5">
    <source>
        <dbReference type="EMBL" id="MFD1178729.1"/>
    </source>
</evidence>
<organism evidence="5 6">
    <name type="scientific">Paenibacillus puldeungensis</name>
    <dbReference type="NCBI Taxonomy" id="696536"/>
    <lineage>
        <taxon>Bacteria</taxon>
        <taxon>Bacillati</taxon>
        <taxon>Bacillota</taxon>
        <taxon>Bacilli</taxon>
        <taxon>Bacillales</taxon>
        <taxon>Paenibacillaceae</taxon>
        <taxon>Paenibacillus</taxon>
    </lineage>
</organism>
<reference evidence="6" key="1">
    <citation type="journal article" date="2019" name="Int. J. Syst. Evol. Microbiol.">
        <title>The Global Catalogue of Microorganisms (GCM) 10K type strain sequencing project: providing services to taxonomists for standard genome sequencing and annotation.</title>
        <authorList>
            <consortium name="The Broad Institute Genomics Platform"/>
            <consortium name="The Broad Institute Genome Sequencing Center for Infectious Disease"/>
            <person name="Wu L."/>
            <person name="Ma J."/>
        </authorList>
    </citation>
    <scope>NUCLEOTIDE SEQUENCE [LARGE SCALE GENOMIC DNA]</scope>
    <source>
        <strain evidence="6">CCUG 59189</strain>
    </source>
</reference>
<dbReference type="InterPro" id="IPR036388">
    <property type="entry name" value="WH-like_DNA-bd_sf"/>
</dbReference>
<comment type="catalytic activity">
    <reaction evidence="1">
        <text>3',5'-cyclic CMP + H2O = CMP + H(+)</text>
        <dbReference type="Rhea" id="RHEA:72675"/>
        <dbReference type="ChEBI" id="CHEBI:15377"/>
        <dbReference type="ChEBI" id="CHEBI:15378"/>
        <dbReference type="ChEBI" id="CHEBI:58003"/>
        <dbReference type="ChEBI" id="CHEBI:60377"/>
    </reaction>
    <physiologicalReaction direction="left-to-right" evidence="1">
        <dbReference type="Rhea" id="RHEA:72676"/>
    </physiologicalReaction>
</comment>
<evidence type="ECO:0000256" key="2">
    <source>
        <dbReference type="ARBA" id="ARBA00034301"/>
    </source>
</evidence>
<dbReference type="CDD" id="cd07725">
    <property type="entry name" value="TTHA1429-like_MBL-fold"/>
    <property type="match status" value="1"/>
</dbReference>
<dbReference type="InterPro" id="IPR048933">
    <property type="entry name" value="B_lactamase-like_C"/>
</dbReference>
<feature type="domain" description="Metallo-beta-lactamase" evidence="4">
    <location>
        <begin position="27"/>
        <end position="240"/>
    </location>
</feature>
<dbReference type="SUPFAM" id="SSF56281">
    <property type="entry name" value="Metallo-hydrolase/oxidoreductase"/>
    <property type="match status" value="1"/>
</dbReference>
<dbReference type="PANTHER" id="PTHR23131">
    <property type="entry name" value="ENDORIBONUCLEASE LACTB2"/>
    <property type="match status" value="1"/>
</dbReference>
<dbReference type="RefSeq" id="WP_379321166.1">
    <property type="nucleotide sequence ID" value="NZ_JBHTLM010000019.1"/>
</dbReference>